<feature type="non-terminal residue" evidence="1">
    <location>
        <position position="1"/>
    </location>
</feature>
<dbReference type="EMBL" id="RQTK01000876">
    <property type="protein sequence ID" value="RUS73998.1"/>
    <property type="molecule type" value="Genomic_DNA"/>
</dbReference>
<dbReference type="STRING" id="188477.A0A3S1B1S0"/>
<dbReference type="OrthoDB" id="6096242at2759"/>
<keyword evidence="2" id="KW-1185">Reference proteome</keyword>
<organism evidence="1 2">
    <name type="scientific">Elysia chlorotica</name>
    <name type="common">Eastern emerald elysia</name>
    <name type="synonym">Sea slug</name>
    <dbReference type="NCBI Taxonomy" id="188477"/>
    <lineage>
        <taxon>Eukaryota</taxon>
        <taxon>Metazoa</taxon>
        <taxon>Spiralia</taxon>
        <taxon>Lophotrochozoa</taxon>
        <taxon>Mollusca</taxon>
        <taxon>Gastropoda</taxon>
        <taxon>Heterobranchia</taxon>
        <taxon>Euthyneura</taxon>
        <taxon>Panpulmonata</taxon>
        <taxon>Sacoglossa</taxon>
        <taxon>Placobranchoidea</taxon>
        <taxon>Plakobranchidae</taxon>
        <taxon>Elysia</taxon>
    </lineage>
</organism>
<accession>A0A3S1B1S0</accession>
<evidence type="ECO:0000313" key="2">
    <source>
        <dbReference type="Proteomes" id="UP000271974"/>
    </source>
</evidence>
<comment type="caution">
    <text evidence="1">The sequence shown here is derived from an EMBL/GenBank/DDBJ whole genome shotgun (WGS) entry which is preliminary data.</text>
</comment>
<protein>
    <submittedName>
        <fullName evidence="1">Uncharacterized protein</fullName>
    </submittedName>
</protein>
<proteinExistence type="predicted"/>
<dbReference type="AlphaFoldDB" id="A0A3S1B1S0"/>
<name>A0A3S1B1S0_ELYCH</name>
<sequence length="290" mass="32798">ILHSRPATELCPTTHPSLLRPTAVFADTIPFSFLTPDFIKTSQLLQNSVYDSSQARCFVAVACTGFIKTLELLQNYVYDSSQTSCFVAVGAFDIVESLPDHLCKLRETMGQDPAAYLNVLLLAALQLLSAMSHCLDQGFSVTEMDYEDVFLLTRPNLRGKVAALLPHQRSLGDVPQGEAMCNFLDRLCQDGWWTEEEDDLMDEVQEDGALVEEPGRVVSRLRALLEPWRVECLVECLGEFVVDLWIRMWGRGFVEEVEELGRVVSRLRALLEPRRVECLGEFVVDYEIRM</sequence>
<evidence type="ECO:0000313" key="1">
    <source>
        <dbReference type="EMBL" id="RUS73998.1"/>
    </source>
</evidence>
<reference evidence="1 2" key="1">
    <citation type="submission" date="2019-01" db="EMBL/GenBank/DDBJ databases">
        <title>A draft genome assembly of the solar-powered sea slug Elysia chlorotica.</title>
        <authorList>
            <person name="Cai H."/>
            <person name="Li Q."/>
            <person name="Fang X."/>
            <person name="Li J."/>
            <person name="Curtis N.E."/>
            <person name="Altenburger A."/>
            <person name="Shibata T."/>
            <person name="Feng M."/>
            <person name="Maeda T."/>
            <person name="Schwartz J.A."/>
            <person name="Shigenobu S."/>
            <person name="Lundholm N."/>
            <person name="Nishiyama T."/>
            <person name="Yang H."/>
            <person name="Hasebe M."/>
            <person name="Li S."/>
            <person name="Pierce S.K."/>
            <person name="Wang J."/>
        </authorList>
    </citation>
    <scope>NUCLEOTIDE SEQUENCE [LARGE SCALE GENOMIC DNA]</scope>
    <source>
        <strain evidence="1">EC2010</strain>
        <tissue evidence="1">Whole organism of an adult</tissue>
    </source>
</reference>
<dbReference type="Proteomes" id="UP000271974">
    <property type="component" value="Unassembled WGS sequence"/>
</dbReference>
<gene>
    <name evidence="1" type="ORF">EGW08_018227</name>
</gene>